<feature type="domain" description="Recombinase" evidence="3">
    <location>
        <begin position="169"/>
        <end position="287"/>
    </location>
</feature>
<dbReference type="InterPro" id="IPR006119">
    <property type="entry name" value="Resolv_N"/>
</dbReference>
<dbReference type="SMART" id="SM00857">
    <property type="entry name" value="Resolvase"/>
    <property type="match status" value="1"/>
</dbReference>
<accession>A0ABT2WYG2</accession>
<evidence type="ECO:0000256" key="1">
    <source>
        <dbReference type="SAM" id="MobiDB-lite"/>
    </source>
</evidence>
<dbReference type="Gene3D" id="3.90.1750.20">
    <property type="entry name" value="Putative Large Serine Recombinase, Chain B, Domain 2"/>
    <property type="match status" value="1"/>
</dbReference>
<reference evidence="4 5" key="1">
    <citation type="submission" date="2022-10" db="EMBL/GenBank/DDBJ databases">
        <title>Defluviimonas sp. nov., isolated from ocean surface sediments.</title>
        <authorList>
            <person name="He W."/>
            <person name="Wang L."/>
            <person name="Zhang D.-F."/>
        </authorList>
    </citation>
    <scope>NUCLEOTIDE SEQUENCE [LARGE SCALE GENOMIC DNA]</scope>
    <source>
        <strain evidence="4 5">WL0024</strain>
    </source>
</reference>
<dbReference type="CDD" id="cd03768">
    <property type="entry name" value="SR_ResInv"/>
    <property type="match status" value="1"/>
</dbReference>
<evidence type="ECO:0000259" key="3">
    <source>
        <dbReference type="PROSITE" id="PS51737"/>
    </source>
</evidence>
<dbReference type="InterPro" id="IPR011109">
    <property type="entry name" value="DNA_bind_recombinase_dom"/>
</dbReference>
<dbReference type="SUPFAM" id="SSF53041">
    <property type="entry name" value="Resolvase-like"/>
    <property type="match status" value="1"/>
</dbReference>
<dbReference type="PANTHER" id="PTHR30461:SF23">
    <property type="entry name" value="DNA RECOMBINASE-RELATED"/>
    <property type="match status" value="1"/>
</dbReference>
<dbReference type="PROSITE" id="PS51737">
    <property type="entry name" value="RECOMBINASE_DNA_BIND"/>
    <property type="match status" value="1"/>
</dbReference>
<dbReference type="Pfam" id="PF00239">
    <property type="entry name" value="Resolvase"/>
    <property type="match status" value="1"/>
</dbReference>
<dbReference type="Pfam" id="PF07508">
    <property type="entry name" value="Recombinase"/>
    <property type="match status" value="1"/>
</dbReference>
<organism evidence="4 5">
    <name type="scientific">Albidovulum salinarum</name>
    <dbReference type="NCBI Taxonomy" id="2984153"/>
    <lineage>
        <taxon>Bacteria</taxon>
        <taxon>Pseudomonadati</taxon>
        <taxon>Pseudomonadota</taxon>
        <taxon>Alphaproteobacteria</taxon>
        <taxon>Rhodobacterales</taxon>
        <taxon>Paracoccaceae</taxon>
        <taxon>Albidovulum</taxon>
    </lineage>
</organism>
<proteinExistence type="predicted"/>
<gene>
    <name evidence="4" type="ORF">OEZ60_01740</name>
</gene>
<evidence type="ECO:0000259" key="2">
    <source>
        <dbReference type="PROSITE" id="PS51736"/>
    </source>
</evidence>
<dbReference type="InterPro" id="IPR050639">
    <property type="entry name" value="SSR_resolvase"/>
</dbReference>
<dbReference type="Proteomes" id="UP001209535">
    <property type="component" value="Unassembled WGS sequence"/>
</dbReference>
<feature type="region of interest" description="Disordered" evidence="1">
    <location>
        <begin position="287"/>
        <end position="317"/>
    </location>
</feature>
<feature type="compositionally biased region" description="Basic and acidic residues" evidence="1">
    <location>
        <begin position="303"/>
        <end position="312"/>
    </location>
</feature>
<dbReference type="InterPro" id="IPR038109">
    <property type="entry name" value="DNA_bind_recomb_sf"/>
</dbReference>
<keyword evidence="5" id="KW-1185">Reference proteome</keyword>
<dbReference type="PANTHER" id="PTHR30461">
    <property type="entry name" value="DNA-INVERTASE FROM LAMBDOID PROPHAGE"/>
    <property type="match status" value="1"/>
</dbReference>
<evidence type="ECO:0000313" key="4">
    <source>
        <dbReference type="EMBL" id="MCU9846722.1"/>
    </source>
</evidence>
<dbReference type="PROSITE" id="PS51736">
    <property type="entry name" value="RECOMBINASES_3"/>
    <property type="match status" value="1"/>
</dbReference>
<dbReference type="RefSeq" id="WP_263332593.1">
    <property type="nucleotide sequence ID" value="NZ_JAOVQO010000001.1"/>
</dbReference>
<protein>
    <submittedName>
        <fullName evidence="4">Recombinase family protein</fullName>
    </submittedName>
</protein>
<feature type="domain" description="Resolvase/invertase-type recombinase catalytic" evidence="2">
    <location>
        <begin position="9"/>
        <end position="161"/>
    </location>
</feature>
<dbReference type="EMBL" id="JAOVQO010000001">
    <property type="protein sequence ID" value="MCU9846722.1"/>
    <property type="molecule type" value="Genomic_DNA"/>
</dbReference>
<dbReference type="InterPro" id="IPR036162">
    <property type="entry name" value="Resolvase-like_N_sf"/>
</dbReference>
<name>A0ABT2WYG2_9RHOB</name>
<dbReference type="Gene3D" id="3.40.50.1390">
    <property type="entry name" value="Resolvase, N-terminal catalytic domain"/>
    <property type="match status" value="1"/>
</dbReference>
<sequence length="572" mass="63214">MTKGPTMIRCAVYTRKSSDEGLDQAFNSLDAQHEACAAYVASQKHEGWKLLPARFDDGGISGGTLDRPALQRLLAEIDAGRVNMVVVYKIDRLTRSLADFARLLERLEARNCSFVSVTQAFNTSTSMGRLTLNVLLSFAQFEREVTAERIRDKIAASKKKGLWMGGLAPLGYDRHPDPLRRELVVKADEAVLVRRIFGFRRDGLDLGEIEARCAAEGICSKRHHFASGAERGGGRLTRGQIHYILTNPVYRGLIRHKDACYAGTHPAIIDDEFWRVVQDELQKAARKPRGTAGLSPRPVQAKIESDRNRPASEHVAPLKGKIRDDTGDLLTPTHTQRHDRRYRYYISNRLLSGGADRTAWRIPSRSIESAVRAAVTAHLVDAARSHRLLAAPDAARSLELAARVEDRMVRPESEMAIETLALVQSITIAPGNLDIALDPAVVSHALDLAGGEISEAALRFNCKSRVRRRGVETKIVAGQIRPFPDQTLRRTLALAHRWVGDLRSGKGLTEIAAEGGHADSYLRTRAPFAFLSPKIQAAILNGTHPPDLTAERLARTPIPLDWAEQEAQFGFA</sequence>
<comment type="caution">
    <text evidence="4">The sequence shown here is derived from an EMBL/GenBank/DDBJ whole genome shotgun (WGS) entry which is preliminary data.</text>
</comment>
<evidence type="ECO:0000313" key="5">
    <source>
        <dbReference type="Proteomes" id="UP001209535"/>
    </source>
</evidence>